<reference evidence="1 2" key="1">
    <citation type="submission" date="2019-03" db="EMBL/GenBank/DDBJ databases">
        <title>Genomic Encyclopedia of Type Strains, Phase IV (KMG-IV): sequencing the most valuable type-strain genomes for metagenomic binning, comparative biology and taxonomic classification.</title>
        <authorList>
            <person name="Goeker M."/>
        </authorList>
    </citation>
    <scope>NUCLEOTIDE SEQUENCE [LARGE SCALE GENOMIC DNA]</scope>
    <source>
        <strain evidence="1 2">DSM 103923</strain>
    </source>
</reference>
<protein>
    <recommendedName>
        <fullName evidence="3">Lipoprotein</fullName>
    </recommendedName>
</protein>
<evidence type="ECO:0000313" key="1">
    <source>
        <dbReference type="EMBL" id="TCS71918.1"/>
    </source>
</evidence>
<dbReference type="OrthoDB" id="5297723at2"/>
<sequence length="144" mass="16652">MSRNKRHLLRAGLIATLALSLSGCLYDRAMYVIEGRDHYIGVSRDQNWFWQDTVNIDLIAHRMPDCVEALRIENVPRRAAIELYYPPQEYVEPIHIAELNQAYYAISTASCRIQRFARKPDDLGRHVGSFKELPDGRFDFIAAK</sequence>
<proteinExistence type="predicted"/>
<keyword evidence="2" id="KW-1185">Reference proteome</keyword>
<evidence type="ECO:0008006" key="3">
    <source>
        <dbReference type="Google" id="ProtNLM"/>
    </source>
</evidence>
<gene>
    <name evidence="1" type="ORF">EDC61_10756</name>
</gene>
<dbReference type="RefSeq" id="WP_126463696.1">
    <property type="nucleotide sequence ID" value="NZ_AP018721.1"/>
</dbReference>
<evidence type="ECO:0000313" key="2">
    <source>
        <dbReference type="Proteomes" id="UP000295135"/>
    </source>
</evidence>
<dbReference type="AlphaFoldDB" id="A0A4R3JV95"/>
<comment type="caution">
    <text evidence="1">The sequence shown here is derived from an EMBL/GenBank/DDBJ whole genome shotgun (WGS) entry which is preliminary data.</text>
</comment>
<dbReference type="EMBL" id="SLZY01000007">
    <property type="protein sequence ID" value="TCS71918.1"/>
    <property type="molecule type" value="Genomic_DNA"/>
</dbReference>
<accession>A0A4R3JV95</accession>
<dbReference type="PROSITE" id="PS51257">
    <property type="entry name" value="PROKAR_LIPOPROTEIN"/>
    <property type="match status" value="1"/>
</dbReference>
<dbReference type="Proteomes" id="UP000295135">
    <property type="component" value="Unassembled WGS sequence"/>
</dbReference>
<organism evidence="1 2">
    <name type="scientific">Sulfuritortus calidifontis</name>
    <dbReference type="NCBI Taxonomy" id="1914471"/>
    <lineage>
        <taxon>Bacteria</taxon>
        <taxon>Pseudomonadati</taxon>
        <taxon>Pseudomonadota</taxon>
        <taxon>Betaproteobacteria</taxon>
        <taxon>Nitrosomonadales</taxon>
        <taxon>Thiobacillaceae</taxon>
        <taxon>Sulfuritortus</taxon>
    </lineage>
</organism>
<name>A0A4R3JV95_9PROT</name>